<dbReference type="Proteomes" id="UP000595437">
    <property type="component" value="Chromosome 8"/>
</dbReference>
<name>A0A7T8HJW4_CALRO</name>
<keyword evidence="7" id="KW-1185">Reference proteome</keyword>
<evidence type="ECO:0000313" key="7">
    <source>
        <dbReference type="Proteomes" id="UP000595437"/>
    </source>
</evidence>
<dbReference type="SUPFAM" id="SSF56801">
    <property type="entry name" value="Acetyl-CoA synthetase-like"/>
    <property type="match status" value="1"/>
</dbReference>
<dbReference type="PANTHER" id="PTHR43272">
    <property type="entry name" value="LONG-CHAIN-FATTY-ACID--COA LIGASE"/>
    <property type="match status" value="1"/>
</dbReference>
<dbReference type="EC" id="6.2.1.3" evidence="4"/>
<evidence type="ECO:0000256" key="1">
    <source>
        <dbReference type="ARBA" id="ARBA00022598"/>
    </source>
</evidence>
<evidence type="ECO:0000256" key="4">
    <source>
        <dbReference type="ARBA" id="ARBA00026121"/>
    </source>
</evidence>
<dbReference type="EMBL" id="CP045897">
    <property type="protein sequence ID" value="QQP51260.1"/>
    <property type="molecule type" value="Genomic_DNA"/>
</dbReference>
<keyword evidence="3" id="KW-0443">Lipid metabolism</keyword>
<sequence length="232" mass="26227">VGTNLPDDRLCDRLKKVAINQCCSIVYTTGSHDVPKGVMLSHDNLTWCAKTSPGFNRMPCPGEEVLISVLPFSSISSQIVDIYYTICVVGTLCISADANLFNQRDAFFEAIFDVQPTRIYHKLRNLKRQMSGIQKMVLDWSSCTLRDKHLKEDNKIKATRKLNQWQTALAKSTVTKKYKEMLGFTSRTVFLSHGAPMAREVLRFLSGYDILVHETFSQTENCGLLTANIPKR</sequence>
<dbReference type="PANTHER" id="PTHR43272:SF32">
    <property type="entry name" value="AMP-DEPENDENT SYNTHETASE_LIGASE DOMAIN-CONTAINING PROTEIN"/>
    <property type="match status" value="1"/>
</dbReference>
<evidence type="ECO:0000256" key="3">
    <source>
        <dbReference type="ARBA" id="ARBA00023098"/>
    </source>
</evidence>
<dbReference type="InterPro" id="IPR000873">
    <property type="entry name" value="AMP-dep_synth/lig_dom"/>
</dbReference>
<dbReference type="Pfam" id="PF00501">
    <property type="entry name" value="AMP-binding"/>
    <property type="match status" value="1"/>
</dbReference>
<keyword evidence="1" id="KW-0436">Ligase</keyword>
<dbReference type="InterPro" id="IPR042099">
    <property type="entry name" value="ANL_N_sf"/>
</dbReference>
<evidence type="ECO:0000259" key="5">
    <source>
        <dbReference type="Pfam" id="PF00501"/>
    </source>
</evidence>
<dbReference type="OrthoDB" id="3633556at2759"/>
<reference evidence="7" key="1">
    <citation type="submission" date="2021-01" db="EMBL/GenBank/DDBJ databases">
        <title>Caligus Genome Assembly.</title>
        <authorList>
            <person name="Gallardo-Escarate C."/>
        </authorList>
    </citation>
    <scope>NUCLEOTIDE SEQUENCE [LARGE SCALE GENOMIC DNA]</scope>
</reference>
<dbReference type="GO" id="GO:0016020">
    <property type="term" value="C:membrane"/>
    <property type="evidence" value="ECO:0007669"/>
    <property type="project" value="TreeGrafter"/>
</dbReference>
<dbReference type="GO" id="GO:0005783">
    <property type="term" value="C:endoplasmic reticulum"/>
    <property type="evidence" value="ECO:0007669"/>
    <property type="project" value="TreeGrafter"/>
</dbReference>
<feature type="non-terminal residue" evidence="6">
    <location>
        <position position="1"/>
    </location>
</feature>
<protein>
    <recommendedName>
        <fullName evidence="4">long-chain-fatty-acid--CoA ligase</fullName>
        <ecNumber evidence="4">6.2.1.3</ecNumber>
    </recommendedName>
</protein>
<dbReference type="Gene3D" id="3.40.50.12780">
    <property type="entry name" value="N-terminal domain of ligase-like"/>
    <property type="match status" value="1"/>
</dbReference>
<gene>
    <name evidence="6" type="ORF">FKW44_012571</name>
</gene>
<organism evidence="6 7">
    <name type="scientific">Caligus rogercresseyi</name>
    <name type="common">Sea louse</name>
    <dbReference type="NCBI Taxonomy" id="217165"/>
    <lineage>
        <taxon>Eukaryota</taxon>
        <taxon>Metazoa</taxon>
        <taxon>Ecdysozoa</taxon>
        <taxon>Arthropoda</taxon>
        <taxon>Crustacea</taxon>
        <taxon>Multicrustacea</taxon>
        <taxon>Hexanauplia</taxon>
        <taxon>Copepoda</taxon>
        <taxon>Siphonostomatoida</taxon>
        <taxon>Caligidae</taxon>
        <taxon>Caligus</taxon>
    </lineage>
</organism>
<evidence type="ECO:0000256" key="2">
    <source>
        <dbReference type="ARBA" id="ARBA00022832"/>
    </source>
</evidence>
<accession>A0A7T8HJW4</accession>
<dbReference type="AlphaFoldDB" id="A0A7T8HJW4"/>
<proteinExistence type="predicted"/>
<keyword evidence="2" id="KW-0276">Fatty acid metabolism</keyword>
<feature type="domain" description="AMP-dependent synthetase/ligase" evidence="5">
    <location>
        <begin position="16"/>
        <end position="227"/>
    </location>
</feature>
<evidence type="ECO:0000313" key="6">
    <source>
        <dbReference type="EMBL" id="QQP51260.1"/>
    </source>
</evidence>
<dbReference type="GO" id="GO:0004467">
    <property type="term" value="F:long-chain fatty acid-CoA ligase activity"/>
    <property type="evidence" value="ECO:0007669"/>
    <property type="project" value="UniProtKB-EC"/>
</dbReference>